<dbReference type="InterPro" id="IPR003495">
    <property type="entry name" value="CobW/HypB/UreG_nucleotide-bd"/>
</dbReference>
<sequence>MAATDNRLPVTVLSGFLGAGKTTLLNRVLNNRDGLRVGVIVNDMSEVNIDADLVRSANELSRTEETLVEMSNGCICCTLRDDLLEEVRRLAEEGRFDYLLIESTGISEPLPVAATFEFRDEAGRSLSDVTRLDTMVTVVDAANLLRDFSSHDFLRDHGEALGEEDERTLVHLLTDQIEFADVIVLNKVSAADPQQRDAARKIVRSLNADARIIETDFAEVPPEAILDTRRFDFDKAHQHPMWFKELYGFAAHTPETEEYGVDSFVYRARRPFDPTKIHELLNGPLPGVIRAKGHFWIATQPDLVAEFSLAGALSSVSPLGTWWASAPREHWPDSPQLHAYLDQHWQEPWGDRRQEIVFIGTGMDRTDLAARLDAALLPEHLAPGPRALAGLADRPDPFAHWLPMGASA</sequence>
<dbReference type="Gene3D" id="3.30.1220.10">
    <property type="entry name" value="CobW-like, C-terminal domain"/>
    <property type="match status" value="1"/>
</dbReference>
<comment type="catalytic activity">
    <reaction evidence="6">
        <text>GTP + H2O = GDP + phosphate + H(+)</text>
        <dbReference type="Rhea" id="RHEA:19669"/>
        <dbReference type="ChEBI" id="CHEBI:15377"/>
        <dbReference type="ChEBI" id="CHEBI:15378"/>
        <dbReference type="ChEBI" id="CHEBI:37565"/>
        <dbReference type="ChEBI" id="CHEBI:43474"/>
        <dbReference type="ChEBI" id="CHEBI:58189"/>
    </reaction>
    <physiologicalReaction direction="left-to-right" evidence="6">
        <dbReference type="Rhea" id="RHEA:19670"/>
    </physiologicalReaction>
</comment>
<dbReference type="CDD" id="cd03112">
    <property type="entry name" value="CobW-like"/>
    <property type="match status" value="1"/>
</dbReference>
<keyword evidence="3" id="KW-0143">Chaperone</keyword>
<gene>
    <name evidence="8" type="ORF">SR882_02015</name>
</gene>
<dbReference type="InterPro" id="IPR027417">
    <property type="entry name" value="P-loop_NTPase"/>
</dbReference>
<keyword evidence="9" id="KW-1185">Reference proteome</keyword>
<name>A0ABZ0YZX8_9GAMM</name>
<dbReference type="Proteomes" id="UP001327459">
    <property type="component" value="Chromosome"/>
</dbReference>
<reference evidence="8 9" key="1">
    <citation type="submission" date="2023-11" db="EMBL/GenBank/DDBJ databases">
        <title>MicrobeMod: A computational toolkit for identifying prokaryotic methylation and restriction-modification with nanopore sequencing.</title>
        <authorList>
            <person name="Crits-Christoph A."/>
            <person name="Kang S.C."/>
            <person name="Lee H."/>
            <person name="Ostrov N."/>
        </authorList>
    </citation>
    <scope>NUCLEOTIDE SEQUENCE [LARGE SCALE GENOMIC DNA]</scope>
    <source>
        <strain evidence="8 9">ATCC 49870</strain>
    </source>
</reference>
<evidence type="ECO:0000313" key="8">
    <source>
        <dbReference type="EMBL" id="WQH16700.1"/>
    </source>
</evidence>
<dbReference type="RefSeq" id="WP_322521689.1">
    <property type="nucleotide sequence ID" value="NZ_CP140153.1"/>
</dbReference>
<dbReference type="PANTHER" id="PTHR43603:SF1">
    <property type="entry name" value="ZINC-REGULATED GTPASE METALLOPROTEIN ACTIVATOR 1"/>
    <property type="match status" value="1"/>
</dbReference>
<comment type="function">
    <text evidence="5">Zinc chaperone that directly transfers zinc cofactor to target proteins, thereby activating them. Zinc is transferred from the CXCC motif in the GTPase domain to the zinc binding site in target proteins in a process requiring GTP hydrolysis.</text>
</comment>
<evidence type="ECO:0000256" key="2">
    <source>
        <dbReference type="ARBA" id="ARBA00022801"/>
    </source>
</evidence>
<dbReference type="InterPro" id="IPR036627">
    <property type="entry name" value="CobW-likC_sf"/>
</dbReference>
<evidence type="ECO:0000256" key="5">
    <source>
        <dbReference type="ARBA" id="ARBA00045658"/>
    </source>
</evidence>
<evidence type="ECO:0000313" key="9">
    <source>
        <dbReference type="Proteomes" id="UP001327459"/>
    </source>
</evidence>
<dbReference type="InterPro" id="IPR051927">
    <property type="entry name" value="Zn_Chap_cDPG_Synth"/>
</dbReference>
<dbReference type="InterPro" id="IPR011629">
    <property type="entry name" value="CobW-like_C"/>
</dbReference>
<evidence type="ECO:0000256" key="3">
    <source>
        <dbReference type="ARBA" id="ARBA00023186"/>
    </source>
</evidence>
<dbReference type="Pfam" id="PF02492">
    <property type="entry name" value="cobW"/>
    <property type="match status" value="1"/>
</dbReference>
<dbReference type="Gene3D" id="3.40.50.300">
    <property type="entry name" value="P-loop containing nucleotide triphosphate hydrolases"/>
    <property type="match status" value="1"/>
</dbReference>
<accession>A0ABZ0YZX8</accession>
<dbReference type="SUPFAM" id="SSF52540">
    <property type="entry name" value="P-loop containing nucleoside triphosphate hydrolases"/>
    <property type="match status" value="1"/>
</dbReference>
<protein>
    <submittedName>
        <fullName evidence="8">GTP-binding protein</fullName>
    </submittedName>
</protein>
<evidence type="ECO:0000256" key="6">
    <source>
        <dbReference type="ARBA" id="ARBA00049117"/>
    </source>
</evidence>
<keyword evidence="2" id="KW-0378">Hydrolase</keyword>
<feature type="domain" description="CobW C-terminal" evidence="7">
    <location>
        <begin position="261"/>
        <end position="376"/>
    </location>
</feature>
<evidence type="ECO:0000256" key="1">
    <source>
        <dbReference type="ARBA" id="ARBA00022741"/>
    </source>
</evidence>
<evidence type="ECO:0000259" key="7">
    <source>
        <dbReference type="SMART" id="SM00833"/>
    </source>
</evidence>
<evidence type="ECO:0000256" key="4">
    <source>
        <dbReference type="ARBA" id="ARBA00034320"/>
    </source>
</evidence>
<dbReference type="PANTHER" id="PTHR43603">
    <property type="entry name" value="COBW DOMAIN-CONTAINING PROTEIN DDB_G0274527"/>
    <property type="match status" value="1"/>
</dbReference>
<dbReference type="Pfam" id="PF07683">
    <property type="entry name" value="CobW_C"/>
    <property type="match status" value="1"/>
</dbReference>
<organism evidence="8 9">
    <name type="scientific">Guyparkeria halophila</name>
    <dbReference type="NCBI Taxonomy" id="47960"/>
    <lineage>
        <taxon>Bacteria</taxon>
        <taxon>Pseudomonadati</taxon>
        <taxon>Pseudomonadota</taxon>
        <taxon>Gammaproteobacteria</taxon>
        <taxon>Chromatiales</taxon>
        <taxon>Thioalkalibacteraceae</taxon>
        <taxon>Guyparkeria</taxon>
    </lineage>
</organism>
<dbReference type="EMBL" id="CP140153">
    <property type="protein sequence ID" value="WQH16700.1"/>
    <property type="molecule type" value="Genomic_DNA"/>
</dbReference>
<comment type="similarity">
    <text evidence="4">Belongs to the SIMIBI class G3E GTPase family. ZNG1 subfamily.</text>
</comment>
<keyword evidence="1" id="KW-0547">Nucleotide-binding</keyword>
<dbReference type="SMART" id="SM00833">
    <property type="entry name" value="CobW_C"/>
    <property type="match status" value="1"/>
</dbReference>
<proteinExistence type="inferred from homology"/>